<evidence type="ECO:0000313" key="2">
    <source>
        <dbReference type="Proteomes" id="UP000076532"/>
    </source>
</evidence>
<name>A0A166VKX9_9AGAM</name>
<proteinExistence type="predicted"/>
<gene>
    <name evidence="1" type="ORF">FIBSPDRAFT_924866</name>
</gene>
<organism evidence="1 2">
    <name type="scientific">Athelia psychrophila</name>
    <dbReference type="NCBI Taxonomy" id="1759441"/>
    <lineage>
        <taxon>Eukaryota</taxon>
        <taxon>Fungi</taxon>
        <taxon>Dikarya</taxon>
        <taxon>Basidiomycota</taxon>
        <taxon>Agaricomycotina</taxon>
        <taxon>Agaricomycetes</taxon>
        <taxon>Agaricomycetidae</taxon>
        <taxon>Atheliales</taxon>
        <taxon>Atheliaceae</taxon>
        <taxon>Athelia</taxon>
    </lineage>
</organism>
<dbReference type="AlphaFoldDB" id="A0A166VKX9"/>
<protein>
    <submittedName>
        <fullName evidence="1">Uncharacterized protein</fullName>
    </submittedName>
</protein>
<evidence type="ECO:0000313" key="1">
    <source>
        <dbReference type="EMBL" id="KZP32837.1"/>
    </source>
</evidence>
<dbReference type="EMBL" id="KV417484">
    <property type="protein sequence ID" value="KZP32837.1"/>
    <property type="molecule type" value="Genomic_DNA"/>
</dbReference>
<reference evidence="1 2" key="1">
    <citation type="journal article" date="2016" name="Mol. Biol. Evol.">
        <title>Comparative Genomics of Early-Diverging Mushroom-Forming Fungi Provides Insights into the Origins of Lignocellulose Decay Capabilities.</title>
        <authorList>
            <person name="Nagy L.G."/>
            <person name="Riley R."/>
            <person name="Tritt A."/>
            <person name="Adam C."/>
            <person name="Daum C."/>
            <person name="Floudas D."/>
            <person name="Sun H."/>
            <person name="Yadav J.S."/>
            <person name="Pangilinan J."/>
            <person name="Larsson K.H."/>
            <person name="Matsuura K."/>
            <person name="Barry K."/>
            <person name="Labutti K."/>
            <person name="Kuo R."/>
            <person name="Ohm R.A."/>
            <person name="Bhattacharya S.S."/>
            <person name="Shirouzu T."/>
            <person name="Yoshinaga Y."/>
            <person name="Martin F.M."/>
            <person name="Grigoriev I.V."/>
            <person name="Hibbett D.S."/>
        </authorList>
    </citation>
    <scope>NUCLEOTIDE SEQUENCE [LARGE SCALE GENOMIC DNA]</scope>
    <source>
        <strain evidence="1 2">CBS 109695</strain>
    </source>
</reference>
<accession>A0A166VKX9</accession>
<sequence length="376" mass="42644">MIQRQFEGVLDRRRGWVHTHFDPAEADLVLVIGLNVGGTLTDASRWWELLELAEWAVCGGTREHEHGTWAHVLSLSSLFPAETAMQGYWDVVEEAQLELVRQVLRLEQQRVAEERARHLDVLAELEAEEHAHAPEPRLVRQLVAPLAGALPALLHVLALVLAARPARLPLGHRVRLPDALLERPRAPPPADSSQSPRAWAYADNYNYYRPTSRPHAPPDPCPAWLPSAPILVTPLRRRIDVSTLVQRAHSHPPVHMRVATAPSTRSRATTRSYGSHARAQQSSSVVRAVVSYSYSYMRGGPGSRGIEVIGHYLPDLNSHDEPDISRWLGRFIRLNRVAVNEEQRHALSNETRHWTVSRRVEQKNEERERKISFQER</sequence>
<dbReference type="Proteomes" id="UP000076532">
    <property type="component" value="Unassembled WGS sequence"/>
</dbReference>
<keyword evidence="2" id="KW-1185">Reference proteome</keyword>
<feature type="non-terminal residue" evidence="1">
    <location>
        <position position="376"/>
    </location>
</feature>